<dbReference type="InterPro" id="IPR050982">
    <property type="entry name" value="Auxin_biosynth/cation_transpt"/>
</dbReference>
<dbReference type="Gene3D" id="3.50.50.60">
    <property type="entry name" value="FAD/NAD(P)-binding domain"/>
    <property type="match status" value="1"/>
</dbReference>
<gene>
    <name evidence="2" type="ORF">V2J94_29755</name>
</gene>
<dbReference type="SUPFAM" id="SSF51905">
    <property type="entry name" value="FAD/NAD(P)-binding domain"/>
    <property type="match status" value="2"/>
</dbReference>
<comment type="caution">
    <text evidence="2">The sequence shown here is derived from an EMBL/GenBank/DDBJ whole genome shotgun (WGS) entry which is preliminary data.</text>
</comment>
<name>A0ABU7Q3U0_9ACTN</name>
<dbReference type="PANTHER" id="PTHR43539:SF68">
    <property type="entry name" value="FLAVIN-BINDING MONOOXYGENASE-LIKE PROTEIN (AFU_ORTHOLOGUE AFUA_4G09220)"/>
    <property type="match status" value="1"/>
</dbReference>
<dbReference type="RefSeq" id="WP_330812463.1">
    <property type="nucleotide sequence ID" value="NZ_JAZBJO010000022.1"/>
</dbReference>
<organism evidence="2 3">
    <name type="scientific">Streptomyces asiaticus subsp. ignotus</name>
    <dbReference type="NCBI Taxonomy" id="3098222"/>
    <lineage>
        <taxon>Bacteria</taxon>
        <taxon>Bacillati</taxon>
        <taxon>Actinomycetota</taxon>
        <taxon>Actinomycetes</taxon>
        <taxon>Kitasatosporales</taxon>
        <taxon>Streptomycetaceae</taxon>
        <taxon>Streptomyces</taxon>
        <taxon>Streptomyces violaceusniger group</taxon>
    </lineage>
</organism>
<dbReference type="PRINTS" id="PR00411">
    <property type="entry name" value="PNDRDTASEI"/>
</dbReference>
<dbReference type="PANTHER" id="PTHR43539">
    <property type="entry name" value="FLAVIN-BINDING MONOOXYGENASE-LIKE PROTEIN (AFU_ORTHOLOGUE AFUA_4G09220)"/>
    <property type="match status" value="1"/>
</dbReference>
<sequence length="588" mass="64567">MAEVGTAVDDIDACVVSWLANFESSLKGRETSQAASLFTEDAAWRDILAFTGNMRTLHGRGSIEDSLKISVGRDDRFAFRISETVSVERNERAGRPAIEVVFRFDTAVGHGDGVVRLIQDESGMPRAWTLLTALSGLRHDLTRKSIPRPSEQAYEGADRRNWLDYREIEAAYTDHDPEVLIVGAGQCGLALAARLRQAGVDALVVDKHERVGDNWRKRYHMLRLHNEKGSNHLPYMPFPENWPTYIPKDKLGDWLECYAQSMELNVWTGTSCDAGSFDTETRRWGVTVSRGGRRRTLRPKHLVLAVGVSGAARWPAIPGLGEFSGAIVHSSDYTNGARFRGQRVLVVGSGVSGHDIAQDLYWHGASVAMLQRSKTIVASLRPGAEKVYAHYRSTAPLDELDLLNVSVPYPVKRERARRLTEEIGQLDSELIEGLNQVGFRTHTGSDGTGFQMQFLRAGGGYYIDVGCSQLIIERKVDVINAHSTAGFDAEGLVFDDGSRQPFDALVLATGYQPVSDTVAGLLGSAVADAIGPVWGLDDEGELRNICRPTAQDGLWFIAGGLAEARIFSRFLALQLTAEVSGIQLAGRR</sequence>
<keyword evidence="3" id="KW-1185">Reference proteome</keyword>
<dbReference type="EC" id="1.14.13.-" evidence="2"/>
<evidence type="ECO:0000256" key="1">
    <source>
        <dbReference type="ARBA" id="ARBA00023002"/>
    </source>
</evidence>
<proteinExistence type="predicted"/>
<dbReference type="InterPro" id="IPR036188">
    <property type="entry name" value="FAD/NAD-bd_sf"/>
</dbReference>
<dbReference type="GO" id="GO:0016491">
    <property type="term" value="F:oxidoreductase activity"/>
    <property type="evidence" value="ECO:0007669"/>
    <property type="project" value="UniProtKB-KW"/>
</dbReference>
<protein>
    <submittedName>
        <fullName evidence="2">NAD(P)/FAD-dependent oxidoreductase</fullName>
        <ecNumber evidence="2">1.14.13.-</ecNumber>
    </submittedName>
</protein>
<dbReference type="EMBL" id="JAZBJO010000022">
    <property type="protein sequence ID" value="MEE4596031.1"/>
    <property type="molecule type" value="Genomic_DNA"/>
</dbReference>
<reference evidence="2 3" key="1">
    <citation type="submission" date="2023-11" db="EMBL/GenBank/DDBJ databases">
        <title>30 novel species of actinomycetes from the DSMZ collection.</title>
        <authorList>
            <person name="Nouioui I."/>
        </authorList>
    </citation>
    <scope>NUCLEOTIDE SEQUENCE [LARGE SCALE GENOMIC DNA]</scope>
    <source>
        <strain evidence="2 3">DSM 41524</strain>
    </source>
</reference>
<evidence type="ECO:0000313" key="3">
    <source>
        <dbReference type="Proteomes" id="UP001354709"/>
    </source>
</evidence>
<dbReference type="Proteomes" id="UP001354709">
    <property type="component" value="Unassembled WGS sequence"/>
</dbReference>
<evidence type="ECO:0000313" key="2">
    <source>
        <dbReference type="EMBL" id="MEE4596031.1"/>
    </source>
</evidence>
<dbReference type="Pfam" id="PF13738">
    <property type="entry name" value="Pyr_redox_3"/>
    <property type="match status" value="1"/>
</dbReference>
<keyword evidence="1 2" id="KW-0560">Oxidoreductase</keyword>
<accession>A0ABU7Q3U0</accession>